<feature type="domain" description="Type II/III secretion system secretin-like" evidence="12">
    <location>
        <begin position="435"/>
        <end position="595"/>
    </location>
</feature>
<feature type="domain" description="NolW-like" evidence="13">
    <location>
        <begin position="149"/>
        <end position="207"/>
    </location>
</feature>
<comment type="similarity">
    <text evidence="2">Belongs to the bacterial secretin family. GSP D subfamily.</text>
</comment>
<organism evidence="15 16">
    <name type="scientific">Halorhodospira halophila (strain DSM 244 / SL1)</name>
    <name type="common">Ectothiorhodospira halophila (strain DSM 244 / SL1)</name>
    <dbReference type="NCBI Taxonomy" id="349124"/>
    <lineage>
        <taxon>Bacteria</taxon>
        <taxon>Pseudomonadati</taxon>
        <taxon>Pseudomonadota</taxon>
        <taxon>Gammaproteobacteria</taxon>
        <taxon>Chromatiales</taxon>
        <taxon>Ectothiorhodospiraceae</taxon>
        <taxon>Halorhodospira</taxon>
    </lineage>
</organism>
<evidence type="ECO:0000256" key="7">
    <source>
        <dbReference type="ARBA" id="ARBA00022927"/>
    </source>
</evidence>
<name>A1WZM1_HALHL</name>
<dbReference type="InterPro" id="IPR049371">
    <property type="entry name" value="GspD-like_N0"/>
</dbReference>
<dbReference type="Pfam" id="PF03958">
    <property type="entry name" value="Secretin_N"/>
    <property type="match status" value="3"/>
</dbReference>
<dbReference type="GO" id="GO:0009279">
    <property type="term" value="C:cell outer membrane"/>
    <property type="evidence" value="ECO:0007669"/>
    <property type="project" value="UniProtKB-SubCell"/>
</dbReference>
<keyword evidence="5" id="KW-0812">Transmembrane</keyword>
<evidence type="ECO:0000256" key="5">
    <source>
        <dbReference type="ARBA" id="ARBA00022692"/>
    </source>
</evidence>
<feature type="domain" description="GspD-like N0" evidence="14">
    <location>
        <begin position="53"/>
        <end position="122"/>
    </location>
</feature>
<dbReference type="Pfam" id="PF21305">
    <property type="entry name" value="type_II_gspD_N0"/>
    <property type="match status" value="1"/>
</dbReference>
<dbReference type="PRINTS" id="PR00811">
    <property type="entry name" value="BCTERIALGSPD"/>
</dbReference>
<dbReference type="EMBL" id="CP000544">
    <property type="protein sequence ID" value="ABM63133.1"/>
    <property type="molecule type" value="Genomic_DNA"/>
</dbReference>
<reference evidence="16" key="1">
    <citation type="submission" date="2006-12" db="EMBL/GenBank/DDBJ databases">
        <title>Complete sequence of Halorhodospira halophila SL1.</title>
        <authorList>
            <consortium name="US DOE Joint Genome Institute"/>
            <person name="Copeland A."/>
            <person name="Lucas S."/>
            <person name="Lapidus A."/>
            <person name="Barry K."/>
            <person name="Detter J.C."/>
            <person name="Glavina del Rio T."/>
            <person name="Hammon N."/>
            <person name="Israni S."/>
            <person name="Dalin E."/>
            <person name="Tice H."/>
            <person name="Pitluck S."/>
            <person name="Saunders E."/>
            <person name="Brettin T."/>
            <person name="Bruce D."/>
            <person name="Han C."/>
            <person name="Tapia R."/>
            <person name="Schmutz J."/>
            <person name="Larimer F."/>
            <person name="Land M."/>
            <person name="Hauser L."/>
            <person name="Kyrpides N."/>
            <person name="Mikhailova N."/>
            <person name="Hoff W."/>
            <person name="Richardson P."/>
        </authorList>
    </citation>
    <scope>NUCLEOTIDE SEQUENCE [LARGE SCALE GENOMIC DNA]</scope>
    <source>
        <strain evidence="16">DSM 244 / SL1</strain>
    </source>
</reference>
<evidence type="ECO:0000259" key="13">
    <source>
        <dbReference type="Pfam" id="PF03958"/>
    </source>
</evidence>
<dbReference type="AlphaFoldDB" id="A1WZM1"/>
<evidence type="ECO:0000256" key="4">
    <source>
        <dbReference type="ARBA" id="ARBA00022452"/>
    </source>
</evidence>
<keyword evidence="8" id="KW-0472">Membrane</keyword>
<gene>
    <name evidence="15" type="ordered locus">Hhal_2370</name>
</gene>
<evidence type="ECO:0000256" key="2">
    <source>
        <dbReference type="ARBA" id="ARBA00006980"/>
    </source>
</evidence>
<dbReference type="Proteomes" id="UP000000647">
    <property type="component" value="Chromosome"/>
</dbReference>
<evidence type="ECO:0000256" key="9">
    <source>
        <dbReference type="ARBA" id="ARBA00023237"/>
    </source>
</evidence>
<evidence type="ECO:0000313" key="16">
    <source>
        <dbReference type="Proteomes" id="UP000000647"/>
    </source>
</evidence>
<dbReference type="HOGENOM" id="CLU_006756_1_1_6"/>
<dbReference type="eggNOG" id="COG1450">
    <property type="taxonomic scope" value="Bacteria"/>
</dbReference>
<feature type="domain" description="NolW-like" evidence="13">
    <location>
        <begin position="284"/>
        <end position="352"/>
    </location>
</feature>
<comment type="subcellular location">
    <subcellularLocation>
        <location evidence="1 10">Cell outer membrane</location>
    </subcellularLocation>
</comment>
<reference evidence="15 16" key="2">
    <citation type="journal article" date="2013" name="Stand. Genomic Sci.">
        <title>Complete genome sequence of Halorhodospira halophila SL1.</title>
        <authorList>
            <person name="Challacombe J.F."/>
            <person name="Majid S."/>
            <person name="Deole R."/>
            <person name="Brettin T.S."/>
            <person name="Bruce D."/>
            <person name="Delano S.F."/>
            <person name="Detter J.C."/>
            <person name="Gleasner C.D."/>
            <person name="Han C.S."/>
            <person name="Misra M."/>
            <person name="Reitenga K.G."/>
            <person name="Mikhailova N."/>
            <person name="Woyke T."/>
            <person name="Pitluck S."/>
            <person name="Nolan M."/>
            <person name="Land M.L."/>
            <person name="Saunders E."/>
            <person name="Tapia R."/>
            <person name="Lapidus A."/>
            <person name="Ivanova N."/>
            <person name="Hoff W.D."/>
        </authorList>
    </citation>
    <scope>NUCLEOTIDE SEQUENCE [LARGE SCALE GENOMIC DNA]</scope>
    <source>
        <strain evidence="16">DSM 244 / SL1</strain>
    </source>
</reference>
<evidence type="ECO:0000313" key="15">
    <source>
        <dbReference type="EMBL" id="ABM63133.1"/>
    </source>
</evidence>
<dbReference type="NCBIfam" id="TIGR02517">
    <property type="entry name" value="type_II_gspD"/>
    <property type="match status" value="1"/>
</dbReference>
<evidence type="ECO:0000256" key="10">
    <source>
        <dbReference type="RuleBase" id="RU004004"/>
    </source>
</evidence>
<dbReference type="InterPro" id="IPR005644">
    <property type="entry name" value="NolW-like"/>
</dbReference>
<proteinExistence type="inferred from homology"/>
<sequence length="670" mass="72401">MHGQCFPDSRTERGTQSARPLLPRILFIAALLAPMLVVADDDAWAERGDGITLNFEDADIKSVIALVSERTGRNFVVDPRVRGELTVISSQPVDDDQLYQVFLSALQIHGFAAIPADGAIRIVPKNIAKRDQTPVPEPGTAESGHNFVTQVIPIEHVEASELIPLLRPLISDEAELAAYSETNTLIVSETAGNIGRLKRLIDRVDQDTTGVTEVVPLEHGSASEIVEMVEAIEPEKRAGRRLLLAADDRSNSVLVGGDPARRPSVMELIQRLDAELEDEEGAAVIYLRYSDAESIVPILEGMAEGMARGPEGETGVSIHDHEATNALIINGPPDLVAKLRGVVNRLDVRRAQVLVEAIIAEVSAERSQELGIQWGALGDQGVGLVNFDAAGGGSVTNIGRAAAGGTDALGNLSLGSGLTAGAATRGGELGVLLRALSSESDSNILSTPSVMTMDNEEAEIVVGQNVPFVTGREVGDTRDFQSIQREDVGVQLRIRPQINEGDSLKLDIEKEVSDVQERGEAEDIVTSMRSITTSAMVDDGEIMVLGGLMDEQAESQTDRVPGLGSIPGLGWLFRYESSAAQKQNLMVFLRPRIIENRDDARELTSPKYNLIRNRQLASRARGMRFLDDEDIPVLSQRRAFMELPPEFGDRAGAPRQSGNLDAPPRRPDLF</sequence>
<feature type="region of interest" description="Disordered" evidence="11">
    <location>
        <begin position="645"/>
        <end position="670"/>
    </location>
</feature>
<accession>A1WZM1</accession>
<keyword evidence="6" id="KW-0732">Signal</keyword>
<dbReference type="InterPro" id="IPR038591">
    <property type="entry name" value="NolW-like_sf"/>
</dbReference>
<dbReference type="InterPro" id="IPR004846">
    <property type="entry name" value="T2SS/T3SS_dom"/>
</dbReference>
<dbReference type="RefSeq" id="WP_011815155.1">
    <property type="nucleotide sequence ID" value="NC_008789.1"/>
</dbReference>
<keyword evidence="4" id="KW-1134">Transmembrane beta strand</keyword>
<dbReference type="PANTHER" id="PTHR30332:SF24">
    <property type="entry name" value="SECRETIN GSPD-RELATED"/>
    <property type="match status" value="1"/>
</dbReference>
<evidence type="ECO:0000256" key="11">
    <source>
        <dbReference type="SAM" id="MobiDB-lite"/>
    </source>
</evidence>
<dbReference type="Gene3D" id="3.30.1370.120">
    <property type="match status" value="3"/>
</dbReference>
<dbReference type="GO" id="GO:0015628">
    <property type="term" value="P:protein secretion by the type II secretion system"/>
    <property type="evidence" value="ECO:0007669"/>
    <property type="project" value="InterPro"/>
</dbReference>
<evidence type="ECO:0000256" key="8">
    <source>
        <dbReference type="ARBA" id="ARBA00023136"/>
    </source>
</evidence>
<evidence type="ECO:0000259" key="12">
    <source>
        <dbReference type="Pfam" id="PF00263"/>
    </source>
</evidence>
<evidence type="ECO:0000256" key="6">
    <source>
        <dbReference type="ARBA" id="ARBA00022729"/>
    </source>
</evidence>
<feature type="domain" description="NolW-like" evidence="13">
    <location>
        <begin position="212"/>
        <end position="274"/>
    </location>
</feature>
<evidence type="ECO:0000259" key="14">
    <source>
        <dbReference type="Pfam" id="PF21305"/>
    </source>
</evidence>
<dbReference type="GO" id="GO:0015627">
    <property type="term" value="C:type II protein secretion system complex"/>
    <property type="evidence" value="ECO:0007669"/>
    <property type="project" value="InterPro"/>
</dbReference>
<dbReference type="InterPro" id="IPR013356">
    <property type="entry name" value="T2SS_GspD"/>
</dbReference>
<dbReference type="Pfam" id="PF00263">
    <property type="entry name" value="Secretin"/>
    <property type="match status" value="1"/>
</dbReference>
<evidence type="ECO:0000256" key="3">
    <source>
        <dbReference type="ARBA" id="ARBA00022448"/>
    </source>
</evidence>
<evidence type="ECO:0000256" key="1">
    <source>
        <dbReference type="ARBA" id="ARBA00004442"/>
    </source>
</evidence>
<dbReference type="InterPro" id="IPR001775">
    <property type="entry name" value="GspD/PilQ"/>
</dbReference>
<dbReference type="STRING" id="349124.Hhal_2370"/>
<keyword evidence="3 10" id="KW-0813">Transport</keyword>
<protein>
    <submittedName>
        <fullName evidence="15">General secretion pathway protein D</fullName>
    </submittedName>
</protein>
<dbReference type="InterPro" id="IPR050810">
    <property type="entry name" value="Bact_Secretion_Sys_Channel"/>
</dbReference>
<keyword evidence="16" id="KW-1185">Reference proteome</keyword>
<dbReference type="PANTHER" id="PTHR30332">
    <property type="entry name" value="PROBABLE GENERAL SECRETION PATHWAY PROTEIN D"/>
    <property type="match status" value="1"/>
</dbReference>
<keyword evidence="9" id="KW-0998">Cell outer membrane</keyword>
<dbReference type="KEGG" id="hha:Hhal_2370"/>
<keyword evidence="7" id="KW-0653">Protein transport</keyword>